<dbReference type="GeneID" id="25981109"/>
<dbReference type="HOGENOM" id="CLU_031977_1_0_1"/>
<dbReference type="Pfam" id="PF20945">
    <property type="entry name" value="RMP1"/>
    <property type="match status" value="1"/>
</dbReference>
<dbReference type="eggNOG" id="ENOG502S2QW">
    <property type="taxonomic scope" value="Eukaryota"/>
</dbReference>
<dbReference type="Proteomes" id="UP000007796">
    <property type="component" value="Unassembled WGS sequence"/>
</dbReference>
<name>F0XPN7_GROCL</name>
<evidence type="ECO:0000256" key="1">
    <source>
        <dbReference type="SAM" id="MobiDB-lite"/>
    </source>
</evidence>
<feature type="domain" description="RNase MRP protein 1 RNA binding" evidence="2">
    <location>
        <begin position="29"/>
        <end position="132"/>
    </location>
</feature>
<keyword evidence="4" id="KW-1185">Reference proteome</keyword>
<evidence type="ECO:0000313" key="3">
    <source>
        <dbReference type="EMBL" id="EFX00550.1"/>
    </source>
</evidence>
<evidence type="ECO:0000313" key="4">
    <source>
        <dbReference type="Proteomes" id="UP000007796"/>
    </source>
</evidence>
<organism evidence="4">
    <name type="scientific">Grosmannia clavigera (strain kw1407 / UAMH 11150)</name>
    <name type="common">Blue stain fungus</name>
    <name type="synonym">Graphiocladiella clavigera</name>
    <dbReference type="NCBI Taxonomy" id="655863"/>
    <lineage>
        <taxon>Eukaryota</taxon>
        <taxon>Fungi</taxon>
        <taxon>Dikarya</taxon>
        <taxon>Ascomycota</taxon>
        <taxon>Pezizomycotina</taxon>
        <taxon>Sordariomycetes</taxon>
        <taxon>Sordariomycetidae</taxon>
        <taxon>Ophiostomatales</taxon>
        <taxon>Ophiostomataceae</taxon>
        <taxon>Leptographium</taxon>
    </lineage>
</organism>
<gene>
    <name evidence="3" type="ORF">CMQ_7552</name>
</gene>
<feature type="region of interest" description="Disordered" evidence="1">
    <location>
        <begin position="147"/>
        <end position="253"/>
    </location>
</feature>
<dbReference type="GO" id="GO:0000466">
    <property type="term" value="P:maturation of 5.8S rRNA from tricistronic rRNA transcript (SSU-rRNA, 5.8S rRNA, LSU-rRNA)"/>
    <property type="evidence" value="ECO:0007669"/>
    <property type="project" value="TreeGrafter"/>
</dbReference>
<dbReference type="GO" id="GO:0000294">
    <property type="term" value="P:nuclear-transcribed mRNA catabolic process, RNase MRP-dependent"/>
    <property type="evidence" value="ECO:0007669"/>
    <property type="project" value="TreeGrafter"/>
</dbReference>
<feature type="region of interest" description="Disordered" evidence="1">
    <location>
        <begin position="65"/>
        <end position="93"/>
    </location>
</feature>
<dbReference type="InterPro" id="IPR047205">
    <property type="entry name" value="RMP1"/>
</dbReference>
<dbReference type="AlphaFoldDB" id="F0XPN7"/>
<dbReference type="InParanoid" id="F0XPN7"/>
<feature type="compositionally biased region" description="Basic and acidic residues" evidence="1">
    <location>
        <begin position="210"/>
        <end position="232"/>
    </location>
</feature>
<accession>F0XPN7</accession>
<evidence type="ECO:0000259" key="2">
    <source>
        <dbReference type="Pfam" id="PF20945"/>
    </source>
</evidence>
<dbReference type="STRING" id="655863.F0XPN7"/>
<feature type="compositionally biased region" description="Basic and acidic residues" evidence="1">
    <location>
        <begin position="147"/>
        <end position="159"/>
    </location>
</feature>
<dbReference type="PANTHER" id="PTHR37792">
    <property type="entry name" value="RIBONUCLEASE MRP PROTEIN SUBUNIT RMP1"/>
    <property type="match status" value="1"/>
</dbReference>
<protein>
    <recommendedName>
        <fullName evidence="2">RNase MRP protein 1 RNA binding domain-containing protein</fullName>
    </recommendedName>
</protein>
<dbReference type="InterPro" id="IPR047204">
    <property type="entry name" value="RMP1_RBD"/>
</dbReference>
<dbReference type="GO" id="GO:0000172">
    <property type="term" value="C:ribonuclease MRP complex"/>
    <property type="evidence" value="ECO:0007669"/>
    <property type="project" value="InterPro"/>
</dbReference>
<dbReference type="OrthoDB" id="5414547at2759"/>
<dbReference type="PANTHER" id="PTHR37792:SF1">
    <property type="entry name" value="RIBONUCLEASE MRP PROTEIN SUBUNIT RMP1"/>
    <property type="match status" value="1"/>
</dbReference>
<proteinExistence type="predicted"/>
<dbReference type="RefSeq" id="XP_014170032.1">
    <property type="nucleotide sequence ID" value="XM_014314557.1"/>
</dbReference>
<dbReference type="CDD" id="cd22573">
    <property type="entry name" value="RMP1_RBD"/>
    <property type="match status" value="1"/>
</dbReference>
<reference evidence="3 4" key="1">
    <citation type="journal article" date="2011" name="Proc. Natl. Acad. Sci. U.S.A.">
        <title>Genome and transcriptome analyses of the mountain pine beetle-fungal symbiont Grosmannia clavigera, a lodgepole pine pathogen.</title>
        <authorList>
            <person name="DiGuistini S."/>
            <person name="Wang Y."/>
            <person name="Liao N.Y."/>
            <person name="Taylor G."/>
            <person name="Tanguay P."/>
            <person name="Feau N."/>
            <person name="Henrissat B."/>
            <person name="Chan S.K."/>
            <person name="Hesse-Orce U."/>
            <person name="Alamouti S.M."/>
            <person name="Tsui C.K.M."/>
            <person name="Docking R.T."/>
            <person name="Levasseur A."/>
            <person name="Haridas S."/>
            <person name="Robertson G."/>
            <person name="Birol I."/>
            <person name="Holt R.A."/>
            <person name="Marra M.A."/>
            <person name="Hamelin R.C."/>
            <person name="Hirst M."/>
            <person name="Jones S.J.M."/>
            <person name="Bohlmann J."/>
            <person name="Breuil C."/>
        </authorList>
    </citation>
    <scope>NUCLEOTIDE SEQUENCE [LARGE SCALE GENOMIC DNA]</scope>
    <source>
        <strain evidence="4">kw1407 / UAMH 11150</strain>
    </source>
</reference>
<dbReference type="EMBL" id="GL629801">
    <property type="protein sequence ID" value="EFX00550.1"/>
    <property type="molecule type" value="Genomic_DNA"/>
</dbReference>
<dbReference type="GO" id="GO:0042134">
    <property type="term" value="F:rRNA primary transcript binding"/>
    <property type="evidence" value="ECO:0007669"/>
    <property type="project" value="InterPro"/>
</dbReference>
<sequence>MATTPAATTAVPVAAASPAESLEAALGMIAGFQHRHKNQHRLSAYWWAPFQQLRRHAEKLREELHAQQQLQQKKQQQKRPSRKRDVVSDAPTQRARWMQSNLVPKAYLAFSRLVVDKQFAPLGLLLLAVLAQIRAVLVFVIHEDEPTAAESRESRESQESQKLPADQGRAATGTREKRRAGDGNDDLGEAVTRAAQKPTIEAARQPRQPEGNEEHGSINTTKADRKEKDKKKEKQRKRKRGGDEFDNLFSGLL</sequence>